<name>A0A8X6S281_TRICX</name>
<evidence type="ECO:0000256" key="1">
    <source>
        <dbReference type="SAM" id="Coils"/>
    </source>
</evidence>
<dbReference type="InterPro" id="IPR043502">
    <property type="entry name" value="DNA/RNA_pol_sf"/>
</dbReference>
<dbReference type="Pfam" id="PF05380">
    <property type="entry name" value="Peptidase_A17"/>
    <property type="match status" value="1"/>
</dbReference>
<reference evidence="2" key="1">
    <citation type="submission" date="2020-08" db="EMBL/GenBank/DDBJ databases">
        <title>Multicomponent nature underlies the extraordinary mechanical properties of spider dragline silk.</title>
        <authorList>
            <person name="Kono N."/>
            <person name="Nakamura H."/>
            <person name="Mori M."/>
            <person name="Yoshida Y."/>
            <person name="Ohtoshi R."/>
            <person name="Malay A.D."/>
            <person name="Moran D.A.P."/>
            <person name="Tomita M."/>
            <person name="Numata K."/>
            <person name="Arakawa K."/>
        </authorList>
    </citation>
    <scope>NUCLEOTIDE SEQUENCE</scope>
</reference>
<dbReference type="GO" id="GO:0071897">
    <property type="term" value="P:DNA biosynthetic process"/>
    <property type="evidence" value="ECO:0007669"/>
    <property type="project" value="UniProtKB-ARBA"/>
</dbReference>
<gene>
    <name evidence="2" type="primary">AVEN_37520_1</name>
    <name evidence="2" type="ORF">TNCV_3108161</name>
</gene>
<evidence type="ECO:0000313" key="3">
    <source>
        <dbReference type="Proteomes" id="UP000887159"/>
    </source>
</evidence>
<evidence type="ECO:0000313" key="2">
    <source>
        <dbReference type="EMBL" id="GFY06137.1"/>
    </source>
</evidence>
<accession>A0A8X6S281</accession>
<organism evidence="2 3">
    <name type="scientific">Trichonephila clavipes</name>
    <name type="common">Golden silk orbweaver</name>
    <name type="synonym">Nephila clavipes</name>
    <dbReference type="NCBI Taxonomy" id="2585209"/>
    <lineage>
        <taxon>Eukaryota</taxon>
        <taxon>Metazoa</taxon>
        <taxon>Ecdysozoa</taxon>
        <taxon>Arthropoda</taxon>
        <taxon>Chelicerata</taxon>
        <taxon>Arachnida</taxon>
        <taxon>Araneae</taxon>
        <taxon>Araneomorphae</taxon>
        <taxon>Entelegynae</taxon>
        <taxon>Araneoidea</taxon>
        <taxon>Nephilidae</taxon>
        <taxon>Trichonephila</taxon>
    </lineage>
</organism>
<dbReference type="PANTHER" id="PTHR47331:SF5">
    <property type="entry name" value="RIBONUCLEASE H"/>
    <property type="match status" value="1"/>
</dbReference>
<dbReference type="AlphaFoldDB" id="A0A8X6S281"/>
<protein>
    <submittedName>
        <fullName evidence="2">Integrase catalytic domain-containing protein</fullName>
    </submittedName>
</protein>
<proteinExistence type="predicted"/>
<dbReference type="PANTHER" id="PTHR47331">
    <property type="entry name" value="PHD-TYPE DOMAIN-CONTAINING PROTEIN"/>
    <property type="match status" value="1"/>
</dbReference>
<comment type="caution">
    <text evidence="2">The sequence shown here is derived from an EMBL/GenBank/DDBJ whole genome shotgun (WGS) entry which is preliminary data.</text>
</comment>
<keyword evidence="1" id="KW-0175">Coiled coil</keyword>
<sequence length="1042" mass="119436">MVPKQSKNIGKFDLIIKELKAFGSRINECDDNKSRIRVLKTQVLQYETRLTEIFSELSTHESDESFDIYMKYKDILFNWVVDLEEKSQVEEVNSSIHVDACISQRWELSLENNKIPTLEEFRVFIEREARGLNELKFVKPDIKKISPSADTQANSVVTVSNNCTQSAEGHVLLFTALINVKSKHGEQITCRALIDNASQNSLISKQCADRLKLPLKHTNHKLVGVNETFAETSLYSTNFEFSCVSSDKFQVKALLVSKVTSAMPNFPIKYHEWPHIKDLTLADPTFYNENEIDILLGADELESVPKDIPSKDEDELCESIFVNSHIRNADGRYILKLPFRDDSSIGDSKEGALKRFYSLERKLHSNNQLKEQYTEFMEEYQNLGHMIPLASHVKSPHYFLPHHGVINDNSSTTKLRVVFDGSFKSTNGNSLNDILLTGKKLQSDIFLTLLKFRFFPIAFSADIAKMYRQILISQDDACFQQIFWRKSPEEPLVIFKLNTVTYGTSYVRFLAIRTLKQLCEDEKHRFPQAAKLAKDHFYVDDLLAGADSLDSARKIVHELQNLMSAGGFELRKWSCTYPEVLPNTLKTNISSHSFDEESIQKILGLFWDLNEDSFKVRAVLSDQVSTKRQMLSIIARIFDPLGFVSPSTIILKIILQDLWKAGLDRDDEISSDILNRWNRFQAEISCLKQIKVPRYVQTQNAKHCEIHGFCDASSKAYSAVIYLRVVSDSPHLFLMAFKTRVAPVQTISLPKLELCGALLLVELLDIFKKSLNITHDTFLWCDSTITLNWINIPPVKGNQFVQHRVGKIYALTSKESWHHIPGKLNPADWATRGLYPKQLLENSEWVAGPKWLHDFHPSSNSFIPFSEQPVSLVPIDQSESLSDSAVLSTGVDYSLSFLDKFSSYMKVVRTVAWIFRFYHNSKSVSKVTGPLYTHELETSIKKVVKLLQNGEYHTELTLLKCNKHLPKSSKLQSLNVFLDSEGILRVGGRLRLQQTLKFEQKHPMLIPKEHHFTSLVIRHFHRINFHAGQELVLYLWQNLSLK</sequence>
<dbReference type="InterPro" id="IPR008042">
    <property type="entry name" value="Retrotrans_Pao"/>
</dbReference>
<keyword evidence="3" id="KW-1185">Reference proteome</keyword>
<feature type="coiled-coil region" evidence="1">
    <location>
        <begin position="359"/>
        <end position="386"/>
    </location>
</feature>
<dbReference type="EMBL" id="BMAU01021257">
    <property type="protein sequence ID" value="GFY06137.1"/>
    <property type="molecule type" value="Genomic_DNA"/>
</dbReference>
<dbReference type="Proteomes" id="UP000887159">
    <property type="component" value="Unassembled WGS sequence"/>
</dbReference>
<dbReference type="SUPFAM" id="SSF56672">
    <property type="entry name" value="DNA/RNA polymerases"/>
    <property type="match status" value="1"/>
</dbReference>